<proteinExistence type="inferred from homology"/>
<dbReference type="AlphaFoldDB" id="A0AAI8DJR0"/>
<keyword evidence="3" id="KW-0813">Transport</keyword>
<name>A0AAI8DJR0_MAMSC</name>
<dbReference type="InterPro" id="IPR051313">
    <property type="entry name" value="Bact_iron-sidero_bind"/>
</dbReference>
<protein>
    <submittedName>
        <fullName evidence="8">Ferrichrome ABC transporter substrate-binding protein</fullName>
    </submittedName>
</protein>
<dbReference type="PROSITE" id="PS51257">
    <property type="entry name" value="PROKAR_LIPOPROTEIN"/>
    <property type="match status" value="1"/>
</dbReference>
<dbReference type="InterPro" id="IPR002491">
    <property type="entry name" value="ABC_transptr_periplasmic_BD"/>
</dbReference>
<gene>
    <name evidence="8" type="ORF">CEP64_10360</name>
</gene>
<dbReference type="EMBL" id="CP022046">
    <property type="protein sequence ID" value="ASE34982.1"/>
    <property type="molecule type" value="Genomic_DNA"/>
</dbReference>
<evidence type="ECO:0000313" key="8">
    <source>
        <dbReference type="EMBL" id="ASE34982.1"/>
    </source>
</evidence>
<accession>A0AAI8DJR0</accession>
<dbReference type="PROSITE" id="PS50983">
    <property type="entry name" value="FE_B12_PBP"/>
    <property type="match status" value="1"/>
</dbReference>
<evidence type="ECO:0000256" key="1">
    <source>
        <dbReference type="ARBA" id="ARBA00004196"/>
    </source>
</evidence>
<dbReference type="SUPFAM" id="SSF53807">
    <property type="entry name" value="Helical backbone' metal receptor"/>
    <property type="match status" value="1"/>
</dbReference>
<feature type="compositionally biased region" description="Basic and acidic residues" evidence="5">
    <location>
        <begin position="23"/>
        <end position="47"/>
    </location>
</feature>
<evidence type="ECO:0000256" key="3">
    <source>
        <dbReference type="ARBA" id="ARBA00022448"/>
    </source>
</evidence>
<dbReference type="GO" id="GO:1901678">
    <property type="term" value="P:iron coordination entity transport"/>
    <property type="evidence" value="ECO:0007669"/>
    <property type="project" value="UniProtKB-ARBA"/>
</dbReference>
<reference evidence="9" key="1">
    <citation type="submission" date="2017-06" db="EMBL/GenBank/DDBJ databases">
        <title>FDA dAtabase for Regulatory Grade micrObial Sequences (FDA-ARGOS): Supporting development and validation of Infectious Disease Dx tests.</title>
        <authorList>
            <person name="Goldberg B."/>
            <person name="Campos J."/>
            <person name="Tallon L."/>
            <person name="Sadzewicz L."/>
            <person name="Sengamalay N."/>
            <person name="Ott S."/>
            <person name="Godinez A."/>
            <person name="Nagaraj S."/>
            <person name="Vavikolanu K."/>
            <person name="Nadendla S."/>
            <person name="George J."/>
            <person name="Geyer C."/>
            <person name="Sichtig H."/>
        </authorList>
    </citation>
    <scope>NUCLEOTIDE SEQUENCE [LARGE SCALE GENOMIC DNA]</scope>
    <source>
        <strain evidence="9">FDAARGOS_285</strain>
    </source>
</reference>
<feature type="chain" id="PRO_5042528530" evidence="6">
    <location>
        <begin position="20"/>
        <end position="308"/>
    </location>
</feature>
<dbReference type="RefSeq" id="WP_058591699.1">
    <property type="nucleotide sequence ID" value="NZ_CP022046.2"/>
</dbReference>
<dbReference type="Pfam" id="PF01497">
    <property type="entry name" value="Peripla_BP_2"/>
    <property type="match status" value="1"/>
</dbReference>
<sequence length="308" mass="34698">MKKLFIFSLCLLFFLAACSNNSDTKEKSSETKSDSSSDTKVFKQDDGEKIKIPKDPKRIVVLHPTYIGALVEFGHKPIGVIDFVKQNKTLSDATKGAKMLGQNNVEDIAKTKPDLIITTKEDKNINKLKKIAPTVQMDAMKSDYKAATKELGEIVNEQDKAEKWIKEWEEKLKKDKKTLGDKVDGKTITVLQSTPKGLTAFGKNYGRGTEIVYGGYGMAQPEKLEKETKNAYMATPSEEELSDYTGDYIILATMGETPQFTQTTNWKNLDAVKNNHVIELDLQQTQYNDPISLEKQREIILKQLKSMK</sequence>
<evidence type="ECO:0000256" key="2">
    <source>
        <dbReference type="ARBA" id="ARBA00008814"/>
    </source>
</evidence>
<evidence type="ECO:0000259" key="7">
    <source>
        <dbReference type="PROSITE" id="PS50983"/>
    </source>
</evidence>
<dbReference type="PANTHER" id="PTHR30532">
    <property type="entry name" value="IRON III DICITRATE-BINDING PERIPLASMIC PROTEIN"/>
    <property type="match status" value="1"/>
</dbReference>
<feature type="domain" description="Fe/B12 periplasmic-binding" evidence="7">
    <location>
        <begin position="58"/>
        <end position="308"/>
    </location>
</feature>
<feature type="signal peptide" evidence="6">
    <location>
        <begin position="1"/>
        <end position="19"/>
    </location>
</feature>
<organism evidence="8 9">
    <name type="scientific">Mammaliicoccus sciuri</name>
    <name type="common">Staphylococcus sciuri</name>
    <dbReference type="NCBI Taxonomy" id="1296"/>
    <lineage>
        <taxon>Bacteria</taxon>
        <taxon>Bacillati</taxon>
        <taxon>Bacillota</taxon>
        <taxon>Bacilli</taxon>
        <taxon>Bacillales</taxon>
        <taxon>Staphylococcaceae</taxon>
        <taxon>Mammaliicoccus</taxon>
    </lineage>
</organism>
<evidence type="ECO:0000313" key="9">
    <source>
        <dbReference type="Proteomes" id="UP000197058"/>
    </source>
</evidence>
<feature type="region of interest" description="Disordered" evidence="5">
    <location>
        <begin position="22"/>
        <end position="47"/>
    </location>
</feature>
<evidence type="ECO:0000256" key="6">
    <source>
        <dbReference type="SAM" id="SignalP"/>
    </source>
</evidence>
<evidence type="ECO:0000256" key="4">
    <source>
        <dbReference type="ARBA" id="ARBA00022729"/>
    </source>
</evidence>
<dbReference type="PANTHER" id="PTHR30532:SF26">
    <property type="entry name" value="IRON(3+)-HYDROXAMATE-BINDING PROTEIN FHUD"/>
    <property type="match status" value="1"/>
</dbReference>
<evidence type="ECO:0000256" key="5">
    <source>
        <dbReference type="SAM" id="MobiDB-lite"/>
    </source>
</evidence>
<dbReference type="Gene3D" id="3.40.50.1980">
    <property type="entry name" value="Nitrogenase molybdenum iron protein domain"/>
    <property type="match status" value="2"/>
</dbReference>
<dbReference type="KEGG" id="sscu:CEP64_10360"/>
<keyword evidence="4 6" id="KW-0732">Signal</keyword>
<comment type="subcellular location">
    <subcellularLocation>
        <location evidence="1">Cell envelope</location>
    </subcellularLocation>
</comment>
<dbReference type="Proteomes" id="UP000197058">
    <property type="component" value="Chromosome"/>
</dbReference>
<comment type="similarity">
    <text evidence="2">Belongs to the bacterial solute-binding protein 8 family.</text>
</comment>
<dbReference type="GO" id="GO:0030288">
    <property type="term" value="C:outer membrane-bounded periplasmic space"/>
    <property type="evidence" value="ECO:0007669"/>
    <property type="project" value="TreeGrafter"/>
</dbReference>